<accession>A0AB36JNB1</accession>
<dbReference type="AlphaFoldDB" id="A0AB36JNB1"/>
<gene>
    <name evidence="3" type="ORF">BVE84_03750</name>
    <name evidence="2" type="ORF">BVE86_03180</name>
</gene>
<dbReference type="EMBL" id="MSPR01000005">
    <property type="protein sequence ID" value="ONK30185.1"/>
    <property type="molecule type" value="Genomic_DNA"/>
</dbReference>
<keyword evidence="1" id="KW-1133">Transmembrane helix</keyword>
<evidence type="ECO:0000256" key="1">
    <source>
        <dbReference type="SAM" id="Phobius"/>
    </source>
</evidence>
<proteinExistence type="predicted"/>
<name>A0AB36JNB1_9STRE</name>
<keyword evidence="1" id="KW-0812">Transmembrane</keyword>
<dbReference type="Proteomes" id="UP000188600">
    <property type="component" value="Unassembled WGS sequence"/>
</dbReference>
<sequence length="60" mass="7136">MSEKLQWRFSAHFLKVAESLLRQTPIPRLQRYTIPLKLGVFILAFRFFGSDFYGHFLIFG</sequence>
<organism evidence="2 4">
    <name type="scientific">Streptococcus azizii</name>
    <dbReference type="NCBI Taxonomy" id="1579424"/>
    <lineage>
        <taxon>Bacteria</taxon>
        <taxon>Bacillati</taxon>
        <taxon>Bacillota</taxon>
        <taxon>Bacilli</taxon>
        <taxon>Lactobacillales</taxon>
        <taxon>Streptococcaceae</taxon>
        <taxon>Streptococcus</taxon>
    </lineage>
</organism>
<evidence type="ECO:0000313" key="4">
    <source>
        <dbReference type="Proteomes" id="UP000188600"/>
    </source>
</evidence>
<feature type="transmembrane region" description="Helical" evidence="1">
    <location>
        <begin position="38"/>
        <end position="59"/>
    </location>
</feature>
<reference evidence="4 5" key="1">
    <citation type="submission" date="2016-12" db="EMBL/GenBank/DDBJ databases">
        <authorList>
            <person name="Gulvik C.A."/>
        </authorList>
    </citation>
    <scope>NUCLEOTIDE SEQUENCE [LARGE SCALE GENOMIC DNA]</scope>
    <source>
        <strain evidence="3 5">12-5202</strain>
        <strain evidence="2 4">12-5291</strain>
    </source>
</reference>
<comment type="caution">
    <text evidence="2">The sequence shown here is derived from an EMBL/GenBank/DDBJ whole genome shotgun (WGS) entry which is preliminary data.</text>
</comment>
<evidence type="ECO:0000313" key="5">
    <source>
        <dbReference type="Proteomes" id="UP000188946"/>
    </source>
</evidence>
<keyword evidence="1" id="KW-0472">Membrane</keyword>
<dbReference type="EMBL" id="MSPT01000005">
    <property type="protein sequence ID" value="ONK28364.1"/>
    <property type="molecule type" value="Genomic_DNA"/>
</dbReference>
<keyword evidence="5" id="KW-1185">Reference proteome</keyword>
<dbReference type="Proteomes" id="UP000188946">
    <property type="component" value="Unassembled WGS sequence"/>
</dbReference>
<protein>
    <submittedName>
        <fullName evidence="2">Uncharacterized protein</fullName>
    </submittedName>
</protein>
<evidence type="ECO:0000313" key="3">
    <source>
        <dbReference type="EMBL" id="ONK30185.1"/>
    </source>
</evidence>
<evidence type="ECO:0000313" key="2">
    <source>
        <dbReference type="EMBL" id="ONK28364.1"/>
    </source>
</evidence>